<accession>A0A840RMD6</accession>
<feature type="compositionally biased region" description="Polar residues" evidence="1">
    <location>
        <begin position="608"/>
        <end position="621"/>
    </location>
</feature>
<dbReference type="Gene3D" id="1.10.4150.10">
    <property type="entry name" value="SipA N-terminal domain-like"/>
    <property type="match status" value="1"/>
</dbReference>
<organism evidence="2 3">
    <name type="scientific">Glaciimonas immobilis</name>
    <dbReference type="NCBI Taxonomy" id="728004"/>
    <lineage>
        <taxon>Bacteria</taxon>
        <taxon>Pseudomonadati</taxon>
        <taxon>Pseudomonadota</taxon>
        <taxon>Betaproteobacteria</taxon>
        <taxon>Burkholderiales</taxon>
        <taxon>Oxalobacteraceae</taxon>
        <taxon>Glaciimonas</taxon>
    </lineage>
</organism>
<dbReference type="InterPro" id="IPR023225">
    <property type="entry name" value="SipA_chaperone-bd"/>
</dbReference>
<comment type="caution">
    <text evidence="2">The sequence shown here is derived from an EMBL/GenBank/DDBJ whole genome shotgun (WGS) entry which is preliminary data.</text>
</comment>
<dbReference type="AlphaFoldDB" id="A0A840RMD6"/>
<feature type="region of interest" description="Disordered" evidence="1">
    <location>
        <begin position="608"/>
        <end position="678"/>
    </location>
</feature>
<dbReference type="RefSeq" id="WP_168053051.1">
    <property type="nucleotide sequence ID" value="NZ_JAAOZT010000002.1"/>
</dbReference>
<evidence type="ECO:0000313" key="3">
    <source>
        <dbReference type="Proteomes" id="UP000571084"/>
    </source>
</evidence>
<dbReference type="Proteomes" id="UP000571084">
    <property type="component" value="Unassembled WGS sequence"/>
</dbReference>
<feature type="region of interest" description="Disordered" evidence="1">
    <location>
        <begin position="276"/>
        <end position="307"/>
    </location>
</feature>
<gene>
    <name evidence="2" type="ORF">HNR39_000635</name>
</gene>
<name>A0A840RMD6_9BURK</name>
<evidence type="ECO:0000313" key="2">
    <source>
        <dbReference type="EMBL" id="MBB5198825.1"/>
    </source>
</evidence>
<feature type="compositionally biased region" description="Polar residues" evidence="1">
    <location>
        <begin position="640"/>
        <end position="674"/>
    </location>
</feature>
<evidence type="ECO:0000256" key="1">
    <source>
        <dbReference type="SAM" id="MobiDB-lite"/>
    </source>
</evidence>
<protein>
    <submittedName>
        <fullName evidence="2">Uncharacterized protein</fullName>
    </submittedName>
</protein>
<dbReference type="EMBL" id="JACHHQ010000001">
    <property type="protein sequence ID" value="MBB5198825.1"/>
    <property type="molecule type" value="Genomic_DNA"/>
</dbReference>
<reference evidence="2 3" key="1">
    <citation type="submission" date="2020-08" db="EMBL/GenBank/DDBJ databases">
        <title>Genomic Encyclopedia of Type Strains, Phase IV (KMG-IV): sequencing the most valuable type-strain genomes for metagenomic binning, comparative biology and taxonomic classification.</title>
        <authorList>
            <person name="Goeker M."/>
        </authorList>
    </citation>
    <scope>NUCLEOTIDE SEQUENCE [LARGE SCALE GENOMIC DNA]</scope>
    <source>
        <strain evidence="2 3">DSM 23240</strain>
    </source>
</reference>
<feature type="region of interest" description="Disordered" evidence="1">
    <location>
        <begin position="511"/>
        <end position="578"/>
    </location>
</feature>
<feature type="region of interest" description="Disordered" evidence="1">
    <location>
        <begin position="336"/>
        <end position="368"/>
    </location>
</feature>
<proteinExistence type="predicted"/>
<feature type="compositionally biased region" description="Polar residues" evidence="1">
    <location>
        <begin position="512"/>
        <end position="554"/>
    </location>
</feature>
<feature type="compositionally biased region" description="Low complexity" evidence="1">
    <location>
        <begin position="292"/>
        <end position="303"/>
    </location>
</feature>
<sequence length="1013" mass="106973">MPFSTLVKSAGASSVGLASPESSAFILDSDPQATAEDRIHAVAERVHLETFSNINELVVDEEIEVNQSPNNLRLIDKAENEAFTAISKSTHNPALFMAHVNGAEYVPKMVFADMALALATYKQIGGSAVALDHDKLSRKLGELVMSDKLGVNSGFSAWSNANNQGDVQKFSGKILAKLDALGGEGKPDLFKAIFDEKVWPEIVNCIKNTHGELKPDNWNRVKAAKGTISTAAAEAASRMLKAIPTGGTSAGNLHGRMDEVRVAHHWIELMRSAEANAEDPAPVADGTPKENSPLQRSSSSPLPEFSNIPLRKYSDETVPVLPANFPLQPINIKIVNTNNNGKDDSSPATPQPTPLESPYKLIVNDNPSVNTRPVVGGMSGTSERGDQTGATQNGTSLIGVQTSGVGQRAGSQTVQLMMTSVGTQYDAESNLPGGISTGLRNRGPQPKLPGNLLSDLNGLVKDPHRNTVAAVMGYQELRRLARVQEELNVSRQGNRPNDDSQVDARPVVGVMSGTSETGDQTGPVQSNTSGIGDQTGESVQGTDSHAGSSQSVGISTGLMRNRGTQPKQPADLPSDLNGLVKDPYRNTVATVMGLQELLRLARAQTELNGSRQGNRVKNDSQVGAHPVVGGMSGTSETDDQTGVVQSNTSGIGDQTDASMQSADSHAGSSQSVGFSTGLIRNGGTQAKLPADLLSDLNAMVKDPHRNTVAAVMGFQELRRLAQAQTKLNDSRQSNRANGGSQVGARPVVVGVSGTSPAGALTNAMQTNTSGIGTRTSASVQVTDSNDGQRIASLGSQYATGSHPSLDTSTSLMRKKITPPGSLQAQVHALLTAQHRNTEATVMAQQQARRIAQAQTKLNDSRKRDLGLELNRWTETWKKLEEDQIAATAVLKAQMQFMSSATSSTNTDASQLASPTGSAISTGTQSAPIEAFSTYQNPPRVSLATGPKILAGPGFSKVENGIQVPFVPPRPPHYGLVPTLKVSSDALSLNTTYPKTRIVNPANQANEGEQIRTA</sequence>
<keyword evidence="3" id="KW-1185">Reference proteome</keyword>